<dbReference type="OrthoDB" id="5383467at2"/>
<dbReference type="PROSITE" id="PS51257">
    <property type="entry name" value="PROKAR_LIPOPROTEIN"/>
    <property type="match status" value="1"/>
</dbReference>
<proteinExistence type="predicted"/>
<evidence type="ECO:0000313" key="2">
    <source>
        <dbReference type="EMBL" id="ATB50303.1"/>
    </source>
</evidence>
<dbReference type="KEGG" id="mmas:MYMAC_005958"/>
<feature type="signal peptide" evidence="1">
    <location>
        <begin position="1"/>
        <end position="22"/>
    </location>
</feature>
<keyword evidence="1" id="KW-0732">Signal</keyword>
<organism evidence="2 3">
    <name type="scientific">Corallococcus macrosporus DSM 14697</name>
    <dbReference type="NCBI Taxonomy" id="1189310"/>
    <lineage>
        <taxon>Bacteria</taxon>
        <taxon>Pseudomonadati</taxon>
        <taxon>Myxococcota</taxon>
        <taxon>Myxococcia</taxon>
        <taxon>Myxococcales</taxon>
        <taxon>Cystobacterineae</taxon>
        <taxon>Myxococcaceae</taxon>
        <taxon>Corallococcus</taxon>
    </lineage>
</organism>
<evidence type="ECO:0008006" key="4">
    <source>
        <dbReference type="Google" id="ProtNLM"/>
    </source>
</evidence>
<name>A0A250K2R9_9BACT</name>
<sequence>MPQKRAALMCLAALLTAGCGGAMDESSAEPAMTESASQALYPEYDPDLHCLVGSQYVSCGPGQPTMYAFYSPDWGYYIERDVCGRNGPLICPLY</sequence>
<gene>
    <name evidence="2" type="ORF">MYMAC_005958</name>
</gene>
<dbReference type="Proteomes" id="UP000217343">
    <property type="component" value="Chromosome"/>
</dbReference>
<dbReference type="EMBL" id="CP022203">
    <property type="protein sequence ID" value="ATB50303.1"/>
    <property type="molecule type" value="Genomic_DNA"/>
</dbReference>
<feature type="chain" id="PRO_5012128737" description="Lipoprotein" evidence="1">
    <location>
        <begin position="23"/>
        <end position="94"/>
    </location>
</feature>
<accession>A0A250K2R9</accession>
<protein>
    <recommendedName>
        <fullName evidence="4">Lipoprotein</fullName>
    </recommendedName>
</protein>
<dbReference type="RefSeq" id="WP_043710348.1">
    <property type="nucleotide sequence ID" value="NZ_CP022203.1"/>
</dbReference>
<evidence type="ECO:0000256" key="1">
    <source>
        <dbReference type="SAM" id="SignalP"/>
    </source>
</evidence>
<reference evidence="2 3" key="1">
    <citation type="submission" date="2017-06" db="EMBL/GenBank/DDBJ databases">
        <title>Sequencing and comparative analysis of myxobacterial genomes.</title>
        <authorList>
            <person name="Rupp O."/>
            <person name="Goesmann A."/>
            <person name="Sogaard-Andersen L."/>
        </authorList>
    </citation>
    <scope>NUCLEOTIDE SEQUENCE [LARGE SCALE GENOMIC DNA]</scope>
    <source>
        <strain evidence="2 3">DSM 14697</strain>
    </source>
</reference>
<dbReference type="AlphaFoldDB" id="A0A250K2R9"/>
<keyword evidence="3" id="KW-1185">Reference proteome</keyword>
<evidence type="ECO:0000313" key="3">
    <source>
        <dbReference type="Proteomes" id="UP000217343"/>
    </source>
</evidence>